<accession>A0A445AHC8</accession>
<evidence type="ECO:0000256" key="6">
    <source>
        <dbReference type="RuleBase" id="RU367018"/>
    </source>
</evidence>
<evidence type="ECO:0000256" key="1">
    <source>
        <dbReference type="ARBA" id="ARBA00005889"/>
    </source>
</evidence>
<evidence type="ECO:0000313" key="9">
    <source>
        <dbReference type="Proteomes" id="UP000289738"/>
    </source>
</evidence>
<evidence type="ECO:0000256" key="2">
    <source>
        <dbReference type="ARBA" id="ARBA00022723"/>
    </source>
</evidence>
<evidence type="ECO:0000256" key="4">
    <source>
        <dbReference type="ARBA" id="ARBA00022833"/>
    </source>
</evidence>
<sequence>MRIDAKGHRDVHANKNLPVVHLAHHEEDPKQTKRLQATQEIEQEMSYVVWNSFTKDAFDRNWDDFVTKYGLRGKKWLSELYEDCHIWIPVYLDHHFWVRMRSTQRSESMHAFFNKFITRNSSLSQFVKQYDNCLVSREQRERIRCCRFSHCDTMRNKISKRSSILALYTHEKFRKVQAQFRGKENYIKRSKHFTLVSREVKCQCLLFKSKGILCCHSLNVLSFERVDNVVPKYILKRWSKNIKRRYTHIKSNQESLYWSREVRDSMIWYFDPIISVNLPQSPRK</sequence>
<evidence type="ECO:0000259" key="7">
    <source>
        <dbReference type="PROSITE" id="PS50966"/>
    </source>
</evidence>
<name>A0A445AHC8_ARAHY</name>
<dbReference type="InterPro" id="IPR031052">
    <property type="entry name" value="FHY3/FAR1"/>
</dbReference>
<dbReference type="Proteomes" id="UP000289738">
    <property type="component" value="Chromosome B02"/>
</dbReference>
<dbReference type="GO" id="GO:0008270">
    <property type="term" value="F:zinc ion binding"/>
    <property type="evidence" value="ECO:0007669"/>
    <property type="project" value="UniProtKB-UniRule"/>
</dbReference>
<keyword evidence="3 5" id="KW-0863">Zinc-finger</keyword>
<protein>
    <recommendedName>
        <fullName evidence="6">Protein FAR1-RELATED SEQUENCE</fullName>
    </recommendedName>
</protein>
<keyword evidence="6" id="KW-0539">Nucleus</keyword>
<evidence type="ECO:0000256" key="3">
    <source>
        <dbReference type="ARBA" id="ARBA00022771"/>
    </source>
</evidence>
<dbReference type="SMART" id="SM00575">
    <property type="entry name" value="ZnF_PMZ"/>
    <property type="match status" value="1"/>
</dbReference>
<dbReference type="InterPro" id="IPR006564">
    <property type="entry name" value="Znf_PMZ"/>
</dbReference>
<dbReference type="PROSITE" id="PS50966">
    <property type="entry name" value="ZF_SWIM"/>
    <property type="match status" value="1"/>
</dbReference>
<evidence type="ECO:0000313" key="8">
    <source>
        <dbReference type="EMBL" id="RYR25800.1"/>
    </source>
</evidence>
<feature type="domain" description="SWIM-type" evidence="7">
    <location>
        <begin position="193"/>
        <end position="225"/>
    </location>
</feature>
<reference evidence="8 9" key="1">
    <citation type="submission" date="2019-01" db="EMBL/GenBank/DDBJ databases">
        <title>Sequencing of cultivated peanut Arachis hypogaea provides insights into genome evolution and oil improvement.</title>
        <authorList>
            <person name="Chen X."/>
        </authorList>
    </citation>
    <scope>NUCLEOTIDE SEQUENCE [LARGE SCALE GENOMIC DNA]</scope>
    <source>
        <strain evidence="9">cv. Fuhuasheng</strain>
        <tissue evidence="8">Leaves</tissue>
    </source>
</reference>
<evidence type="ECO:0000256" key="5">
    <source>
        <dbReference type="PROSITE-ProRule" id="PRU00325"/>
    </source>
</evidence>
<organism evidence="8 9">
    <name type="scientific">Arachis hypogaea</name>
    <name type="common">Peanut</name>
    <dbReference type="NCBI Taxonomy" id="3818"/>
    <lineage>
        <taxon>Eukaryota</taxon>
        <taxon>Viridiplantae</taxon>
        <taxon>Streptophyta</taxon>
        <taxon>Embryophyta</taxon>
        <taxon>Tracheophyta</taxon>
        <taxon>Spermatophyta</taxon>
        <taxon>Magnoliopsida</taxon>
        <taxon>eudicotyledons</taxon>
        <taxon>Gunneridae</taxon>
        <taxon>Pentapetalae</taxon>
        <taxon>rosids</taxon>
        <taxon>fabids</taxon>
        <taxon>Fabales</taxon>
        <taxon>Fabaceae</taxon>
        <taxon>Papilionoideae</taxon>
        <taxon>50 kb inversion clade</taxon>
        <taxon>dalbergioids sensu lato</taxon>
        <taxon>Dalbergieae</taxon>
        <taxon>Pterocarpus clade</taxon>
        <taxon>Arachis</taxon>
    </lineage>
</organism>
<dbReference type="GO" id="GO:0005634">
    <property type="term" value="C:nucleus"/>
    <property type="evidence" value="ECO:0007669"/>
    <property type="project" value="UniProtKB-SubCell"/>
</dbReference>
<dbReference type="AlphaFoldDB" id="A0A445AHC8"/>
<dbReference type="InterPro" id="IPR007527">
    <property type="entry name" value="Znf_SWIM"/>
</dbReference>
<comment type="function">
    <text evidence="6">Putative transcription activator involved in regulating light control of development.</text>
</comment>
<keyword evidence="4 6" id="KW-0862">Zinc</keyword>
<proteinExistence type="inferred from homology"/>
<dbReference type="PANTHER" id="PTHR31669">
    <property type="entry name" value="PROTEIN FAR1-RELATED SEQUENCE 10-RELATED"/>
    <property type="match status" value="1"/>
</dbReference>
<dbReference type="EMBL" id="SDMP01000012">
    <property type="protein sequence ID" value="RYR25800.1"/>
    <property type="molecule type" value="Genomic_DNA"/>
</dbReference>
<dbReference type="GO" id="GO:0006355">
    <property type="term" value="P:regulation of DNA-templated transcription"/>
    <property type="evidence" value="ECO:0007669"/>
    <property type="project" value="UniProtKB-UniRule"/>
</dbReference>
<comment type="subcellular location">
    <subcellularLocation>
        <location evidence="6">Nucleus</location>
    </subcellularLocation>
</comment>
<gene>
    <name evidence="8" type="ORF">Ahy_B02g059796</name>
</gene>
<keyword evidence="9" id="KW-1185">Reference proteome</keyword>
<comment type="caution">
    <text evidence="8">The sequence shown here is derived from an EMBL/GenBank/DDBJ whole genome shotgun (WGS) entry which is preliminary data.</text>
</comment>
<dbReference type="PANTHER" id="PTHR31669:SF283">
    <property type="entry name" value="PROTEIN FAR1-RELATED SEQUENCE"/>
    <property type="match status" value="1"/>
</dbReference>
<keyword evidence="2 6" id="KW-0479">Metal-binding</keyword>
<comment type="similarity">
    <text evidence="1 6">Belongs to the FHY3/FAR1 family.</text>
</comment>